<organism evidence="2">
    <name type="scientific">marine sediment metagenome</name>
    <dbReference type="NCBI Taxonomy" id="412755"/>
    <lineage>
        <taxon>unclassified sequences</taxon>
        <taxon>metagenomes</taxon>
        <taxon>ecological metagenomes</taxon>
    </lineage>
</organism>
<keyword evidence="1" id="KW-0472">Membrane</keyword>
<evidence type="ECO:0000313" key="2">
    <source>
        <dbReference type="EMBL" id="GAG63815.1"/>
    </source>
</evidence>
<protein>
    <submittedName>
        <fullName evidence="2">Uncharacterized protein</fullName>
    </submittedName>
</protein>
<keyword evidence="1" id="KW-0812">Transmembrane</keyword>
<gene>
    <name evidence="2" type="ORF">S01H4_14717</name>
</gene>
<evidence type="ECO:0000256" key="1">
    <source>
        <dbReference type="SAM" id="Phobius"/>
    </source>
</evidence>
<dbReference type="EMBL" id="BART01006451">
    <property type="protein sequence ID" value="GAG63815.1"/>
    <property type="molecule type" value="Genomic_DNA"/>
</dbReference>
<sequence>MKKEGAIMESKTFLFWMALLLGGMFAFTLSFTLLGRVDNMLLASTFPYGV</sequence>
<keyword evidence="1" id="KW-1133">Transmembrane helix</keyword>
<comment type="caution">
    <text evidence="2">The sequence shown here is derived from an EMBL/GenBank/DDBJ whole genome shotgun (WGS) entry which is preliminary data.</text>
</comment>
<proteinExistence type="predicted"/>
<dbReference type="AlphaFoldDB" id="X0Z3B4"/>
<feature type="transmembrane region" description="Helical" evidence="1">
    <location>
        <begin position="12"/>
        <end position="34"/>
    </location>
</feature>
<reference evidence="2" key="1">
    <citation type="journal article" date="2014" name="Front. Microbiol.">
        <title>High frequency of phylogenetically diverse reductive dehalogenase-homologous genes in deep subseafloor sedimentary metagenomes.</title>
        <authorList>
            <person name="Kawai M."/>
            <person name="Futagami T."/>
            <person name="Toyoda A."/>
            <person name="Takaki Y."/>
            <person name="Nishi S."/>
            <person name="Hori S."/>
            <person name="Arai W."/>
            <person name="Tsubouchi T."/>
            <person name="Morono Y."/>
            <person name="Uchiyama I."/>
            <person name="Ito T."/>
            <person name="Fujiyama A."/>
            <person name="Inagaki F."/>
            <person name="Takami H."/>
        </authorList>
    </citation>
    <scope>NUCLEOTIDE SEQUENCE</scope>
    <source>
        <strain evidence="2">Expedition CK06-06</strain>
    </source>
</reference>
<name>X0Z3B4_9ZZZZ</name>
<accession>X0Z3B4</accession>